<accession>A0A7M1AX65</accession>
<feature type="transmembrane region" description="Helical" evidence="10">
    <location>
        <begin position="56"/>
        <end position="82"/>
    </location>
</feature>
<feature type="transmembrane region" description="Helical" evidence="10">
    <location>
        <begin position="127"/>
        <end position="149"/>
    </location>
</feature>
<dbReference type="SUPFAM" id="SSF161098">
    <property type="entry name" value="MetI-like"/>
    <property type="match status" value="1"/>
</dbReference>
<evidence type="ECO:0000256" key="7">
    <source>
        <dbReference type="ARBA" id="ARBA00022692"/>
    </source>
</evidence>
<dbReference type="KEGG" id="smax:FJR03_09755"/>
<dbReference type="GO" id="GO:0005315">
    <property type="term" value="F:phosphate transmembrane transporter activity"/>
    <property type="evidence" value="ECO:0007669"/>
    <property type="project" value="InterPro"/>
</dbReference>
<comment type="similarity">
    <text evidence="2 10">Belongs to the binding-protein-dependent transport system permease family. CysTW subfamily.</text>
</comment>
<dbReference type="InterPro" id="IPR051408">
    <property type="entry name" value="Phosphate_transprt_permease"/>
</dbReference>
<proteinExistence type="inferred from homology"/>
<keyword evidence="6" id="KW-0592">Phosphate transport</keyword>
<dbReference type="Pfam" id="PF00528">
    <property type="entry name" value="BPD_transp_1"/>
    <property type="match status" value="1"/>
</dbReference>
<evidence type="ECO:0000313" key="13">
    <source>
        <dbReference type="Proteomes" id="UP000593910"/>
    </source>
</evidence>
<dbReference type="InterPro" id="IPR000515">
    <property type="entry name" value="MetI-like"/>
</dbReference>
<dbReference type="PANTHER" id="PTHR42922">
    <property type="entry name" value="PHOSPHATE TRANSPORT SYSTEM PERMEASE PROTEIN PSTA"/>
    <property type="match status" value="1"/>
</dbReference>
<reference evidence="12 13" key="1">
    <citation type="submission" date="2019-06" db="EMBL/GenBank/DDBJ databases">
        <title>Sulfurimonas gotlandica sp. nov., a chemoautotrophic and psychrotolerant epsilonproteobacterium isolated from a pelagic redoxcline, and an emended description of the genus Sulfurimonas.</title>
        <authorList>
            <person name="Wang S."/>
            <person name="Jiang L."/>
            <person name="Shao Z."/>
        </authorList>
    </citation>
    <scope>NUCLEOTIDE SEQUENCE [LARGE SCALE GENOMIC DNA]</scope>
    <source>
        <strain evidence="12 13">B2</strain>
    </source>
</reference>
<evidence type="ECO:0000256" key="4">
    <source>
        <dbReference type="ARBA" id="ARBA00022448"/>
    </source>
</evidence>
<evidence type="ECO:0000256" key="10">
    <source>
        <dbReference type="RuleBase" id="RU363043"/>
    </source>
</evidence>
<keyword evidence="4" id="KW-0813">Transport</keyword>
<dbReference type="EMBL" id="CP041165">
    <property type="protein sequence ID" value="QOP42005.1"/>
    <property type="molecule type" value="Genomic_DNA"/>
</dbReference>
<gene>
    <name evidence="12" type="primary">pstA</name>
    <name evidence="12" type="ORF">FJR03_09755</name>
</gene>
<dbReference type="AlphaFoldDB" id="A0A7M1AX65"/>
<feature type="domain" description="ABC transmembrane type-1" evidence="11">
    <location>
        <begin position="57"/>
        <end position="259"/>
    </location>
</feature>
<evidence type="ECO:0000313" key="12">
    <source>
        <dbReference type="EMBL" id="QOP42005.1"/>
    </source>
</evidence>
<keyword evidence="13" id="KW-1185">Reference proteome</keyword>
<dbReference type="InterPro" id="IPR035906">
    <property type="entry name" value="MetI-like_sf"/>
</dbReference>
<evidence type="ECO:0000256" key="3">
    <source>
        <dbReference type="ARBA" id="ARBA00016864"/>
    </source>
</evidence>
<dbReference type="Proteomes" id="UP000593910">
    <property type="component" value="Chromosome"/>
</dbReference>
<evidence type="ECO:0000256" key="2">
    <source>
        <dbReference type="ARBA" id="ARBA00007069"/>
    </source>
</evidence>
<keyword evidence="5 10" id="KW-1003">Cell membrane</keyword>
<organism evidence="12 13">
    <name type="scientific">Sulfurimonas marina</name>
    <dbReference type="NCBI Taxonomy" id="2590551"/>
    <lineage>
        <taxon>Bacteria</taxon>
        <taxon>Pseudomonadati</taxon>
        <taxon>Campylobacterota</taxon>
        <taxon>Epsilonproteobacteria</taxon>
        <taxon>Campylobacterales</taxon>
        <taxon>Sulfurimonadaceae</taxon>
        <taxon>Sulfurimonas</taxon>
    </lineage>
</organism>
<dbReference type="RefSeq" id="WP_193113325.1">
    <property type="nucleotide sequence ID" value="NZ_CP041165.1"/>
</dbReference>
<evidence type="ECO:0000256" key="5">
    <source>
        <dbReference type="ARBA" id="ARBA00022475"/>
    </source>
</evidence>
<dbReference type="GO" id="GO:0005886">
    <property type="term" value="C:plasma membrane"/>
    <property type="evidence" value="ECO:0007669"/>
    <property type="project" value="UniProtKB-SubCell"/>
</dbReference>
<feature type="transmembrane region" description="Helical" evidence="10">
    <location>
        <begin position="12"/>
        <end position="36"/>
    </location>
</feature>
<dbReference type="PROSITE" id="PS50928">
    <property type="entry name" value="ABC_TM1"/>
    <property type="match status" value="1"/>
</dbReference>
<dbReference type="Gene3D" id="1.10.3720.10">
    <property type="entry name" value="MetI-like"/>
    <property type="match status" value="1"/>
</dbReference>
<keyword evidence="7 10" id="KW-0812">Transmembrane</keyword>
<evidence type="ECO:0000259" key="11">
    <source>
        <dbReference type="PROSITE" id="PS50928"/>
    </source>
</evidence>
<sequence>MRLVLNKIFLALSILSALIGLAFLAWILTTLFLKGLSSFHFSLFLNDLVEGGLRNLIIGQLILAGLASLIGIPIGMTAGIYIQEYGRGKYASFIRDLSDIMMSAPSIVIGAFVYAVVVVPTGGTSGYAGSIALAIMMIPVVINTTDSMLSLVPRELREAGIALGASKYKVIIDIVIKAAKVGIMTGILLAFARIIGETAPLLFTSETSNYFTLNLSESFPSLTVSIYDLANEPEESSRDLAWAASFILTVLVLIINLSGRYITRNKK</sequence>
<protein>
    <recommendedName>
        <fullName evidence="3 10">Phosphate transport system permease protein PstA</fullName>
    </recommendedName>
</protein>
<keyword evidence="8 10" id="KW-1133">Transmembrane helix</keyword>
<evidence type="ECO:0000256" key="9">
    <source>
        <dbReference type="ARBA" id="ARBA00023136"/>
    </source>
</evidence>
<name>A0A7M1AX65_9BACT</name>
<dbReference type="NCBIfam" id="TIGR00974">
    <property type="entry name" value="3a0107s02c"/>
    <property type="match status" value="1"/>
</dbReference>
<evidence type="ECO:0000256" key="1">
    <source>
        <dbReference type="ARBA" id="ARBA00004651"/>
    </source>
</evidence>
<feature type="transmembrane region" description="Helical" evidence="10">
    <location>
        <begin position="103"/>
        <end position="121"/>
    </location>
</feature>
<feature type="transmembrane region" description="Helical" evidence="10">
    <location>
        <begin position="240"/>
        <end position="259"/>
    </location>
</feature>
<evidence type="ECO:0000256" key="8">
    <source>
        <dbReference type="ARBA" id="ARBA00022989"/>
    </source>
</evidence>
<feature type="transmembrane region" description="Helical" evidence="10">
    <location>
        <begin position="170"/>
        <end position="195"/>
    </location>
</feature>
<dbReference type="InterPro" id="IPR005672">
    <property type="entry name" value="Phosphate_PstA"/>
</dbReference>
<dbReference type="GO" id="GO:0035435">
    <property type="term" value="P:phosphate ion transmembrane transport"/>
    <property type="evidence" value="ECO:0007669"/>
    <property type="project" value="InterPro"/>
</dbReference>
<comment type="subcellular location">
    <subcellularLocation>
        <location evidence="1 10">Cell membrane</location>
        <topology evidence="1 10">Multi-pass membrane protein</topology>
    </subcellularLocation>
</comment>
<keyword evidence="9 10" id="KW-0472">Membrane</keyword>
<evidence type="ECO:0000256" key="6">
    <source>
        <dbReference type="ARBA" id="ARBA00022592"/>
    </source>
</evidence>
<dbReference type="CDD" id="cd06261">
    <property type="entry name" value="TM_PBP2"/>
    <property type="match status" value="1"/>
</dbReference>
<dbReference type="PANTHER" id="PTHR42922:SF1">
    <property type="entry name" value="PHOSPHATE TRANSPORT SYSTEM PERMEASE PROTEIN PSTA"/>
    <property type="match status" value="1"/>
</dbReference>